<evidence type="ECO:0000256" key="2">
    <source>
        <dbReference type="ARBA" id="ARBA00022771"/>
    </source>
</evidence>
<sequence length="463" mass="50561">MPGLLRLALYPRPTAHQQRQRRRRRARLQRRLEEAAWSDLDRDDHPIAQMIRRRFIEAAIQRRLENGMSLDTEPIVSYLQEEAHRGGGFGGVPASAAAVAGLDKQTFRATAGGCAGGGGTGCAICLEGFDDGEEVSVMPCSHRHGFHPVCITKWLIRSNICPVCRHQLPTAVDGHETTGFVDYSKKTTRRMCPVSTWTRHRHRRRPSISFSLFFELIYSFTTPYHHGCVAFMAAVAAVNIGVPPYAVTPRSNRDRSIDRSTRKSATLDACSHSPQTMEPDALRARPQLLGGAAGGARRVVVEPPAAPHGDRLQHLADDDRLQHLADDESLAICFNDVLYHNRMVEATHQQARRDMATQTEETIVAPELLDDGGGGGGCTGTTPASAAAVARLEKRRHDGGGGTGDGDDDDGGAEVRCAICIGDFEVGDDLSVMPCSHVFHEGCIAKWLARSRLCPCCRHALPD</sequence>
<feature type="region of interest" description="Disordered" evidence="5">
    <location>
        <begin position="249"/>
        <end position="279"/>
    </location>
</feature>
<dbReference type="SUPFAM" id="SSF57850">
    <property type="entry name" value="RING/U-box"/>
    <property type="match status" value="2"/>
</dbReference>
<organism evidence="7 8">
    <name type="scientific">Digitaria exilis</name>
    <dbReference type="NCBI Taxonomy" id="1010633"/>
    <lineage>
        <taxon>Eukaryota</taxon>
        <taxon>Viridiplantae</taxon>
        <taxon>Streptophyta</taxon>
        <taxon>Embryophyta</taxon>
        <taxon>Tracheophyta</taxon>
        <taxon>Spermatophyta</taxon>
        <taxon>Magnoliopsida</taxon>
        <taxon>Liliopsida</taxon>
        <taxon>Poales</taxon>
        <taxon>Poaceae</taxon>
        <taxon>PACMAD clade</taxon>
        <taxon>Panicoideae</taxon>
        <taxon>Panicodae</taxon>
        <taxon>Paniceae</taxon>
        <taxon>Anthephorinae</taxon>
        <taxon>Digitaria</taxon>
    </lineage>
</organism>
<dbReference type="GO" id="GO:0016567">
    <property type="term" value="P:protein ubiquitination"/>
    <property type="evidence" value="ECO:0007669"/>
    <property type="project" value="TreeGrafter"/>
</dbReference>
<keyword evidence="1" id="KW-0479">Metal-binding</keyword>
<keyword evidence="3" id="KW-0862">Zinc</keyword>
<dbReference type="SMART" id="SM00184">
    <property type="entry name" value="RING"/>
    <property type="match status" value="2"/>
</dbReference>
<evidence type="ECO:0000256" key="3">
    <source>
        <dbReference type="ARBA" id="ARBA00022833"/>
    </source>
</evidence>
<dbReference type="GO" id="GO:0005737">
    <property type="term" value="C:cytoplasm"/>
    <property type="evidence" value="ECO:0007669"/>
    <property type="project" value="TreeGrafter"/>
</dbReference>
<evidence type="ECO:0000256" key="5">
    <source>
        <dbReference type="SAM" id="MobiDB-lite"/>
    </source>
</evidence>
<keyword evidence="8" id="KW-1185">Reference proteome</keyword>
<comment type="caution">
    <text evidence="7">The sequence shown here is derived from an EMBL/GenBank/DDBJ whole genome shotgun (WGS) entry which is preliminary data.</text>
</comment>
<dbReference type="PANTHER" id="PTHR15710:SF217">
    <property type="entry name" value="E3 UBIQUITIN-PROTEIN LIGASE RDUF2"/>
    <property type="match status" value="1"/>
</dbReference>
<dbReference type="GO" id="GO:0061630">
    <property type="term" value="F:ubiquitin protein ligase activity"/>
    <property type="evidence" value="ECO:0007669"/>
    <property type="project" value="TreeGrafter"/>
</dbReference>
<dbReference type="Gene3D" id="3.30.40.10">
    <property type="entry name" value="Zinc/RING finger domain, C3HC4 (zinc finger)"/>
    <property type="match status" value="2"/>
</dbReference>
<dbReference type="InterPro" id="IPR013083">
    <property type="entry name" value="Znf_RING/FYVE/PHD"/>
</dbReference>
<accession>A0A835EQT6</accession>
<name>A0A835EQT6_9POAL</name>
<keyword evidence="2 4" id="KW-0863">Zinc-finger</keyword>
<protein>
    <recommendedName>
        <fullName evidence="6">RING-type domain-containing protein</fullName>
    </recommendedName>
</protein>
<dbReference type="EMBL" id="JACEFO010001762">
    <property type="protein sequence ID" value="KAF8707094.1"/>
    <property type="molecule type" value="Genomic_DNA"/>
</dbReference>
<evidence type="ECO:0000259" key="6">
    <source>
        <dbReference type="PROSITE" id="PS50089"/>
    </source>
</evidence>
<dbReference type="GO" id="GO:0008270">
    <property type="term" value="F:zinc ion binding"/>
    <property type="evidence" value="ECO:0007669"/>
    <property type="project" value="UniProtKB-KW"/>
</dbReference>
<dbReference type="PROSITE" id="PS50089">
    <property type="entry name" value="ZF_RING_2"/>
    <property type="match status" value="2"/>
</dbReference>
<evidence type="ECO:0000256" key="4">
    <source>
        <dbReference type="PROSITE-ProRule" id="PRU00175"/>
    </source>
</evidence>
<dbReference type="PANTHER" id="PTHR15710">
    <property type="entry name" value="E3 UBIQUITIN-PROTEIN LIGASE PRAJA"/>
    <property type="match status" value="1"/>
</dbReference>
<dbReference type="CDD" id="cd16454">
    <property type="entry name" value="RING-H2_PA-TM-RING"/>
    <property type="match status" value="1"/>
</dbReference>
<dbReference type="Pfam" id="PF13639">
    <property type="entry name" value="zf-RING_2"/>
    <property type="match status" value="2"/>
</dbReference>
<dbReference type="InterPro" id="IPR001841">
    <property type="entry name" value="Znf_RING"/>
</dbReference>
<reference evidence="7" key="1">
    <citation type="submission" date="2020-07" db="EMBL/GenBank/DDBJ databases">
        <title>Genome sequence and genetic diversity analysis of an under-domesticated orphan crop, white fonio (Digitaria exilis).</title>
        <authorList>
            <person name="Bennetzen J.L."/>
            <person name="Chen S."/>
            <person name="Ma X."/>
            <person name="Wang X."/>
            <person name="Yssel A.E.J."/>
            <person name="Chaluvadi S.R."/>
            <person name="Johnson M."/>
            <person name="Gangashetty P."/>
            <person name="Hamidou F."/>
            <person name="Sanogo M.D."/>
            <person name="Zwaenepoel A."/>
            <person name="Wallace J."/>
            <person name="Van De Peer Y."/>
            <person name="Van Deynze A."/>
        </authorList>
    </citation>
    <scope>NUCLEOTIDE SEQUENCE</scope>
    <source>
        <tissue evidence="7">Leaves</tissue>
    </source>
</reference>
<feature type="domain" description="RING-type" evidence="6">
    <location>
        <begin position="417"/>
        <end position="458"/>
    </location>
</feature>
<feature type="domain" description="RING-type" evidence="6">
    <location>
        <begin position="122"/>
        <end position="165"/>
    </location>
</feature>
<evidence type="ECO:0000313" key="8">
    <source>
        <dbReference type="Proteomes" id="UP000636709"/>
    </source>
</evidence>
<dbReference type="Proteomes" id="UP000636709">
    <property type="component" value="Unassembled WGS sequence"/>
</dbReference>
<dbReference type="OrthoDB" id="21204at2759"/>
<dbReference type="AlphaFoldDB" id="A0A835EQT6"/>
<feature type="compositionally biased region" description="Basic and acidic residues" evidence="5">
    <location>
        <begin position="251"/>
        <end position="261"/>
    </location>
</feature>
<gene>
    <name evidence="7" type="ORF">HU200_030326</name>
</gene>
<proteinExistence type="predicted"/>
<evidence type="ECO:0000313" key="7">
    <source>
        <dbReference type="EMBL" id="KAF8707094.1"/>
    </source>
</evidence>
<evidence type="ECO:0000256" key="1">
    <source>
        <dbReference type="ARBA" id="ARBA00022723"/>
    </source>
</evidence>